<feature type="region of interest" description="Disordered" evidence="9">
    <location>
        <begin position="545"/>
        <end position="565"/>
    </location>
</feature>
<dbReference type="Gene3D" id="3.40.390.10">
    <property type="entry name" value="Collagenase (Catalytic Domain)"/>
    <property type="match status" value="1"/>
</dbReference>
<evidence type="ECO:0000256" key="7">
    <source>
        <dbReference type="ARBA" id="ARBA00023180"/>
    </source>
</evidence>
<protein>
    <recommendedName>
        <fullName evidence="11">Peptidase M12B domain-containing protein</fullName>
    </recommendedName>
</protein>
<keyword evidence="5" id="KW-0482">Metalloprotease</keyword>
<keyword evidence="4 8" id="KW-0862">Zinc</keyword>
<keyword evidence="1" id="KW-0645">Protease</keyword>
<evidence type="ECO:0000256" key="6">
    <source>
        <dbReference type="ARBA" id="ARBA00023157"/>
    </source>
</evidence>
<reference evidence="12 13" key="1">
    <citation type="journal article" date="2021" name="Elife">
        <title>Chloroplast acquisition without the gene transfer in kleptoplastic sea slugs, Plakobranchus ocellatus.</title>
        <authorList>
            <person name="Maeda T."/>
            <person name="Takahashi S."/>
            <person name="Yoshida T."/>
            <person name="Shimamura S."/>
            <person name="Takaki Y."/>
            <person name="Nagai Y."/>
            <person name="Toyoda A."/>
            <person name="Suzuki Y."/>
            <person name="Arimoto A."/>
            <person name="Ishii H."/>
            <person name="Satoh N."/>
            <person name="Nishiyama T."/>
            <person name="Hasebe M."/>
            <person name="Maruyama T."/>
            <person name="Minagawa J."/>
            <person name="Obokata J."/>
            <person name="Shigenobu S."/>
        </authorList>
    </citation>
    <scope>NUCLEOTIDE SEQUENCE [LARGE SCALE GENOMIC DNA]</scope>
</reference>
<dbReference type="Pfam" id="PF17771">
    <property type="entry name" value="ADAMTS_CR_2"/>
    <property type="match status" value="1"/>
</dbReference>
<proteinExistence type="predicted"/>
<comment type="caution">
    <text evidence="8">Lacks conserved residue(s) required for the propagation of feature annotation.</text>
</comment>
<feature type="binding site" evidence="8">
    <location>
        <position position="389"/>
    </location>
    <ligand>
        <name>Zn(2+)</name>
        <dbReference type="ChEBI" id="CHEBI:29105"/>
        <note>catalytic</note>
    </ligand>
</feature>
<keyword evidence="13" id="KW-1185">Reference proteome</keyword>
<evidence type="ECO:0000256" key="1">
    <source>
        <dbReference type="ARBA" id="ARBA00022670"/>
    </source>
</evidence>
<dbReference type="PANTHER" id="PTHR11905:SF159">
    <property type="entry name" value="ADAM METALLOPROTEASE"/>
    <property type="match status" value="1"/>
</dbReference>
<evidence type="ECO:0000256" key="2">
    <source>
        <dbReference type="ARBA" id="ARBA00022723"/>
    </source>
</evidence>
<evidence type="ECO:0000256" key="5">
    <source>
        <dbReference type="ARBA" id="ARBA00023049"/>
    </source>
</evidence>
<dbReference type="Gene3D" id="3.40.1620.60">
    <property type="match status" value="1"/>
</dbReference>
<evidence type="ECO:0000256" key="9">
    <source>
        <dbReference type="SAM" id="MobiDB-lite"/>
    </source>
</evidence>
<dbReference type="InterPro" id="IPR024079">
    <property type="entry name" value="MetalloPept_cat_dom_sf"/>
</dbReference>
<evidence type="ECO:0000259" key="11">
    <source>
        <dbReference type="PROSITE" id="PS50215"/>
    </source>
</evidence>
<keyword evidence="7" id="KW-0325">Glycoprotein</keyword>
<organism evidence="12 13">
    <name type="scientific">Plakobranchus ocellatus</name>
    <dbReference type="NCBI Taxonomy" id="259542"/>
    <lineage>
        <taxon>Eukaryota</taxon>
        <taxon>Metazoa</taxon>
        <taxon>Spiralia</taxon>
        <taxon>Lophotrochozoa</taxon>
        <taxon>Mollusca</taxon>
        <taxon>Gastropoda</taxon>
        <taxon>Heterobranchia</taxon>
        <taxon>Euthyneura</taxon>
        <taxon>Panpulmonata</taxon>
        <taxon>Sacoglossa</taxon>
        <taxon>Placobranchoidea</taxon>
        <taxon>Plakobranchidae</taxon>
        <taxon>Plakobranchus</taxon>
    </lineage>
</organism>
<comment type="caution">
    <text evidence="12">The sequence shown here is derived from an EMBL/GenBank/DDBJ whole genome shotgun (WGS) entry which is preliminary data.</text>
</comment>
<dbReference type="Pfam" id="PF01421">
    <property type="entry name" value="Reprolysin"/>
    <property type="match status" value="1"/>
</dbReference>
<gene>
    <name evidence="12" type="ORF">PoB_002616000</name>
</gene>
<name>A0AAV3ZYB0_9GAST</name>
<dbReference type="SUPFAM" id="SSF55486">
    <property type="entry name" value="Metalloproteases ('zincins'), catalytic domain"/>
    <property type="match status" value="1"/>
</dbReference>
<accession>A0AAV3ZYB0</accession>
<evidence type="ECO:0000313" key="12">
    <source>
        <dbReference type="EMBL" id="GFN99654.1"/>
    </source>
</evidence>
<feature type="domain" description="Peptidase M12B" evidence="11">
    <location>
        <begin position="234"/>
        <end position="442"/>
    </location>
</feature>
<sequence>MKAATITSILATYVYLAILQLPRVAPGPVPTENERLINIDLLSEASNPDARIRREADSSLPDHLEFNVPMHNTDVNLRMKRSRFLPTSTSHSSLSKPFLDQAGVYTDETNSATMIVKREAGEYRLRGSFLHDDTEWHLEPSSAHSSVAGEQKRDMTHKLFPAVAQTETVSFVGDEVIDDEPPVEILTLADRNRHRMERLNGTLRQERDSVHKEVSSKTQQGEGNRRSKRMAVKHIVELAFVVDYADYEKWVALKGAANAIDEMTLWYTYVAEAINIRYGTISDFSIAMGTVVTSLKILTVESDDDFIENLIFSGKFDGMAGLSAFKNWYQNPANGIPMADHYMYFTGFDIRGASGVAYQNRVCTASGVSITENDFTAGVGAVAAHELGHSLSAAHDSNTFGCSDSTQNVMSTIFSLPVQTANTGNPWKFSSCSIAAFKSYLSGVTCTEPQNTRGVDELPAPTGNDRAGVAQSRDEQCRQFFRDSSSSYCSLVQNQNGGESSLCGGMFCAIPGSRFSCRTVLPLEYTTCGTGKWCSKGSCVDVAEETPNTPATTSRPTTTTTPAPSGPRSIFDCIPFLIRRDTIGFWNCFR</sequence>
<dbReference type="InterPro" id="IPR041645">
    <property type="entry name" value="ADAMTS_CR_2"/>
</dbReference>
<evidence type="ECO:0000256" key="8">
    <source>
        <dbReference type="PROSITE-ProRule" id="PRU00276"/>
    </source>
</evidence>
<evidence type="ECO:0000256" key="4">
    <source>
        <dbReference type="ARBA" id="ARBA00022833"/>
    </source>
</evidence>
<dbReference type="AlphaFoldDB" id="A0AAV3ZYB0"/>
<feature type="active site" evidence="8">
    <location>
        <position position="386"/>
    </location>
</feature>
<keyword evidence="3" id="KW-0378">Hydrolase</keyword>
<feature type="binding site" evidence="8">
    <location>
        <position position="385"/>
    </location>
    <ligand>
        <name>Zn(2+)</name>
        <dbReference type="ChEBI" id="CHEBI:29105"/>
        <note>catalytic</note>
    </ligand>
</feature>
<keyword evidence="6" id="KW-1015">Disulfide bond</keyword>
<dbReference type="GO" id="GO:0046872">
    <property type="term" value="F:metal ion binding"/>
    <property type="evidence" value="ECO:0007669"/>
    <property type="project" value="UniProtKB-KW"/>
</dbReference>
<feature type="region of interest" description="Disordered" evidence="9">
    <location>
        <begin position="203"/>
        <end position="226"/>
    </location>
</feature>
<evidence type="ECO:0000256" key="3">
    <source>
        <dbReference type="ARBA" id="ARBA00022801"/>
    </source>
</evidence>
<evidence type="ECO:0000313" key="13">
    <source>
        <dbReference type="Proteomes" id="UP000735302"/>
    </source>
</evidence>
<feature type="compositionally biased region" description="Basic and acidic residues" evidence="9">
    <location>
        <begin position="204"/>
        <end position="215"/>
    </location>
</feature>
<evidence type="ECO:0000256" key="10">
    <source>
        <dbReference type="SAM" id="SignalP"/>
    </source>
</evidence>
<dbReference type="EMBL" id="BLXT01003014">
    <property type="protein sequence ID" value="GFN99654.1"/>
    <property type="molecule type" value="Genomic_DNA"/>
</dbReference>
<feature type="chain" id="PRO_5043584929" description="Peptidase M12B domain-containing protein" evidence="10">
    <location>
        <begin position="27"/>
        <end position="590"/>
    </location>
</feature>
<dbReference type="InterPro" id="IPR001590">
    <property type="entry name" value="Peptidase_M12B"/>
</dbReference>
<keyword evidence="10" id="KW-0732">Signal</keyword>
<dbReference type="Proteomes" id="UP000735302">
    <property type="component" value="Unassembled WGS sequence"/>
</dbReference>
<dbReference type="PANTHER" id="PTHR11905">
    <property type="entry name" value="ADAM A DISINTEGRIN AND METALLOPROTEASE DOMAIN"/>
    <property type="match status" value="1"/>
</dbReference>
<feature type="compositionally biased region" description="Low complexity" evidence="9">
    <location>
        <begin position="546"/>
        <end position="565"/>
    </location>
</feature>
<dbReference type="InterPro" id="IPR006586">
    <property type="entry name" value="ADAM_Cys-rich"/>
</dbReference>
<dbReference type="GO" id="GO:0004222">
    <property type="term" value="F:metalloendopeptidase activity"/>
    <property type="evidence" value="ECO:0007669"/>
    <property type="project" value="InterPro"/>
</dbReference>
<keyword evidence="2 8" id="KW-0479">Metal-binding</keyword>
<dbReference type="PROSITE" id="PS50215">
    <property type="entry name" value="ADAM_MEPRO"/>
    <property type="match status" value="1"/>
</dbReference>
<feature type="signal peptide" evidence="10">
    <location>
        <begin position="1"/>
        <end position="26"/>
    </location>
</feature>
<feature type="binding site" evidence="8">
    <location>
        <position position="395"/>
    </location>
    <ligand>
        <name>Zn(2+)</name>
        <dbReference type="ChEBI" id="CHEBI:29105"/>
        <note>catalytic</note>
    </ligand>
</feature>
<dbReference type="SMART" id="SM00608">
    <property type="entry name" value="ACR"/>
    <property type="match status" value="1"/>
</dbReference>
<dbReference type="GO" id="GO:0006509">
    <property type="term" value="P:membrane protein ectodomain proteolysis"/>
    <property type="evidence" value="ECO:0007669"/>
    <property type="project" value="TreeGrafter"/>
</dbReference>